<dbReference type="PANTHER" id="PTHR33240:SF8">
    <property type="entry name" value="OS03G0439900 PROTEIN"/>
    <property type="match status" value="1"/>
</dbReference>
<keyword evidence="3" id="KW-1185">Reference proteome</keyword>
<evidence type="ECO:0000313" key="3">
    <source>
        <dbReference type="Proteomes" id="UP000231279"/>
    </source>
</evidence>
<dbReference type="PANTHER" id="PTHR33240">
    <property type="entry name" value="OS08G0508500 PROTEIN"/>
    <property type="match status" value="1"/>
</dbReference>
<evidence type="ECO:0000313" key="2">
    <source>
        <dbReference type="EMBL" id="PIM99216.1"/>
    </source>
</evidence>
<gene>
    <name evidence="2" type="ORF">CDL12_28292</name>
</gene>
<feature type="compositionally biased region" description="Basic and acidic residues" evidence="1">
    <location>
        <begin position="322"/>
        <end position="333"/>
    </location>
</feature>
<proteinExistence type="predicted"/>
<dbReference type="AlphaFoldDB" id="A0A2G9G1L5"/>
<feature type="region of interest" description="Disordered" evidence="1">
    <location>
        <begin position="313"/>
        <end position="334"/>
    </location>
</feature>
<accession>A0A2G9G1L5</accession>
<organism evidence="2 3">
    <name type="scientific">Handroanthus impetiginosus</name>
    <dbReference type="NCBI Taxonomy" id="429701"/>
    <lineage>
        <taxon>Eukaryota</taxon>
        <taxon>Viridiplantae</taxon>
        <taxon>Streptophyta</taxon>
        <taxon>Embryophyta</taxon>
        <taxon>Tracheophyta</taxon>
        <taxon>Spermatophyta</taxon>
        <taxon>Magnoliopsida</taxon>
        <taxon>eudicotyledons</taxon>
        <taxon>Gunneridae</taxon>
        <taxon>Pentapetalae</taxon>
        <taxon>asterids</taxon>
        <taxon>lamiids</taxon>
        <taxon>Lamiales</taxon>
        <taxon>Bignoniaceae</taxon>
        <taxon>Crescentiina</taxon>
        <taxon>Tabebuia alliance</taxon>
        <taxon>Handroanthus</taxon>
    </lineage>
</organism>
<dbReference type="Proteomes" id="UP000231279">
    <property type="component" value="Unassembled WGS sequence"/>
</dbReference>
<evidence type="ECO:0008006" key="4">
    <source>
        <dbReference type="Google" id="ProtNLM"/>
    </source>
</evidence>
<evidence type="ECO:0000256" key="1">
    <source>
        <dbReference type="SAM" id="MobiDB-lite"/>
    </source>
</evidence>
<sequence length="369" mass="41832">MDELGISMDELVSSRLMIQGFNQRGQRALGIIRIQLLMDEISSTALFHVIDAKTSYNMLLGRLWLHENGVVPSTWHQCFKYSRNGMVKRVLADDRPSTEAESYFADAKYYFKKGSRVKEDLCNERDDQIGGNRTKNEVLVSFDNDSKATLSKLELPNELILPLTKLDLKKPQPLKGFVRPVEGAKVEHGEFLNLQGEGCFDPKAYKLLLKAGYNPQECPSLEKFPPEATREQTDGLKATQSVLRENGHAVPNAKVGLGFVQRNPIRIAIKRASTNHIVEEEFSSTNDVFDLKGNKVKRLSVFDRLGKLKKSRNSRRFIGTRRSKEADKSESTKKLRSLIPSRMKLRTTLIVSCGRVLKAKWETIVFTQT</sequence>
<reference evidence="3" key="1">
    <citation type="journal article" date="2018" name="Gigascience">
        <title>Genome assembly of the Pink Ipe (Handroanthus impetiginosus, Bignoniaceae), a highly valued, ecologically keystone Neotropical timber forest tree.</title>
        <authorList>
            <person name="Silva-Junior O.B."/>
            <person name="Grattapaglia D."/>
            <person name="Novaes E."/>
            <person name="Collevatti R.G."/>
        </authorList>
    </citation>
    <scope>NUCLEOTIDE SEQUENCE [LARGE SCALE GENOMIC DNA]</scope>
    <source>
        <strain evidence="3">cv. UFG-1</strain>
    </source>
</reference>
<name>A0A2G9G1L5_9LAMI</name>
<dbReference type="EMBL" id="NKXS01007728">
    <property type="protein sequence ID" value="PIM99216.1"/>
    <property type="molecule type" value="Genomic_DNA"/>
</dbReference>
<dbReference type="OrthoDB" id="914272at2759"/>
<comment type="caution">
    <text evidence="2">The sequence shown here is derived from an EMBL/GenBank/DDBJ whole genome shotgun (WGS) entry which is preliminary data.</text>
</comment>
<protein>
    <recommendedName>
        <fullName evidence="4">G-patch domain-containing protein</fullName>
    </recommendedName>
</protein>
<dbReference type="STRING" id="429701.A0A2G9G1L5"/>